<sequence length="192" mass="21521">MRLDADASDDGRARVSGWPTGTEEDMPKSRKRRPKPSAAQRKELRLRLATPVPPPRPKHPCYEQTCPDETLIDEFGEVGADWLHDAYGRPLTLADFALEQSIRTDSFLLDDPSTGPEVTTAERLSRLIDTAHHVFFSIAEKQGSVPPELAREVAQFLAAPPVDYASEGVDVLRTAFEVGHLFLNDRRMWDLD</sequence>
<proteinExistence type="predicted"/>
<evidence type="ECO:0000256" key="1">
    <source>
        <dbReference type="SAM" id="MobiDB-lite"/>
    </source>
</evidence>
<evidence type="ECO:0000313" key="3">
    <source>
        <dbReference type="Proteomes" id="UP000498740"/>
    </source>
</evidence>
<evidence type="ECO:0000313" key="2">
    <source>
        <dbReference type="EMBL" id="GFN09769.1"/>
    </source>
</evidence>
<gene>
    <name evidence="2" type="ORF">Smic_83250</name>
</gene>
<feature type="region of interest" description="Disordered" evidence="1">
    <location>
        <begin position="1"/>
        <end position="64"/>
    </location>
</feature>
<dbReference type="AlphaFoldDB" id="A0A7J0D5M8"/>
<feature type="compositionally biased region" description="Basic and acidic residues" evidence="1">
    <location>
        <begin position="1"/>
        <end position="13"/>
    </location>
</feature>
<accession>A0A7J0D5M8</accession>
<dbReference type="EMBL" id="BLWD01000003">
    <property type="protein sequence ID" value="GFN09769.1"/>
    <property type="molecule type" value="Genomic_DNA"/>
</dbReference>
<protein>
    <submittedName>
        <fullName evidence="2">Uncharacterized protein</fullName>
    </submittedName>
</protein>
<reference evidence="2 3" key="1">
    <citation type="submission" date="2020-05" db="EMBL/GenBank/DDBJ databases">
        <title>Whole genome shotgun sequence of Streptomyces microflavus NBRC 13062.</title>
        <authorList>
            <person name="Komaki H."/>
            <person name="Tamura T."/>
        </authorList>
    </citation>
    <scope>NUCLEOTIDE SEQUENCE [LARGE SCALE GENOMIC DNA]</scope>
    <source>
        <strain evidence="2 3">NBRC 13062</strain>
    </source>
</reference>
<organism evidence="2 3">
    <name type="scientific">Streptomyces microflavus</name>
    <name type="common">Streptomyces lipmanii</name>
    <dbReference type="NCBI Taxonomy" id="1919"/>
    <lineage>
        <taxon>Bacteria</taxon>
        <taxon>Bacillati</taxon>
        <taxon>Actinomycetota</taxon>
        <taxon>Actinomycetes</taxon>
        <taxon>Kitasatosporales</taxon>
        <taxon>Streptomycetaceae</taxon>
        <taxon>Streptomyces</taxon>
    </lineage>
</organism>
<name>A0A7J0D5M8_STRMI</name>
<comment type="caution">
    <text evidence="2">The sequence shown here is derived from an EMBL/GenBank/DDBJ whole genome shotgun (WGS) entry which is preliminary data.</text>
</comment>
<dbReference type="Proteomes" id="UP000498740">
    <property type="component" value="Unassembled WGS sequence"/>
</dbReference>